<dbReference type="PANTHER" id="PTHR39166">
    <property type="entry name" value="BLL1166 PROTEIN"/>
    <property type="match status" value="1"/>
</dbReference>
<keyword evidence="2" id="KW-1185">Reference proteome</keyword>
<proteinExistence type="predicted"/>
<keyword evidence="1" id="KW-0808">Transferase</keyword>
<dbReference type="PANTHER" id="PTHR39166:SF1">
    <property type="entry name" value="BLL1166 PROTEIN"/>
    <property type="match status" value="1"/>
</dbReference>
<name>A0A1S1NNT5_9GAMM</name>
<dbReference type="Pfam" id="PF06042">
    <property type="entry name" value="NTP_transf_6"/>
    <property type="match status" value="1"/>
</dbReference>
<dbReference type="InterPro" id="IPR009267">
    <property type="entry name" value="NTP_transf_6"/>
</dbReference>
<dbReference type="KEGG" id="kuy:FY550_00095"/>
<dbReference type="AlphaFoldDB" id="A0A1S1NNT5"/>
<protein>
    <submittedName>
        <fullName evidence="1">Nucleotidyltransferase family protein</fullName>
    </submittedName>
</protein>
<dbReference type="EMBL" id="CP043420">
    <property type="protein sequence ID" value="QEL09681.1"/>
    <property type="molecule type" value="Genomic_DNA"/>
</dbReference>
<dbReference type="GO" id="GO:0016740">
    <property type="term" value="F:transferase activity"/>
    <property type="evidence" value="ECO:0007669"/>
    <property type="project" value="UniProtKB-KW"/>
</dbReference>
<dbReference type="STRING" id="657387.BH688_13115"/>
<accession>A0A1S1NNT5</accession>
<evidence type="ECO:0000313" key="2">
    <source>
        <dbReference type="Proteomes" id="UP000322553"/>
    </source>
</evidence>
<gene>
    <name evidence="1" type="ORF">FY550_00095</name>
</gene>
<organism evidence="1 2">
    <name type="scientific">Kushneria phosphatilytica</name>
    <dbReference type="NCBI Taxonomy" id="657387"/>
    <lineage>
        <taxon>Bacteria</taxon>
        <taxon>Pseudomonadati</taxon>
        <taxon>Pseudomonadota</taxon>
        <taxon>Gammaproteobacteria</taxon>
        <taxon>Oceanospirillales</taxon>
        <taxon>Halomonadaceae</taxon>
        <taxon>Kushneria</taxon>
    </lineage>
</organism>
<sequence length="192" mass="21985">MTADVTQTPSGVRIRQWLREDEARMAALQVLATVAPPDAWLAAGFVRNLVWDRLHGYSVPTPLNDLDVIYFDAVDVSRPTEQAFEVALRARLDHPWSVRNQARMHRRNGDRPYQDSIDAMCYWVEVETAVAVRLTRADTLQLAAPFGLESLMAGRVTPNPYRPRPEAFARRWHEKGWLQQWPLLSEYSPTSS</sequence>
<evidence type="ECO:0000313" key="1">
    <source>
        <dbReference type="EMBL" id="QEL09681.1"/>
    </source>
</evidence>
<dbReference type="OrthoDB" id="9805247at2"/>
<dbReference type="Proteomes" id="UP000322553">
    <property type="component" value="Chromosome"/>
</dbReference>
<reference evidence="1 2" key="1">
    <citation type="submission" date="2019-08" db="EMBL/GenBank/DDBJ databases">
        <title>Complete genome sequence of Kushneria sp. YCWA18, a halophilic phosphate-solubilizing bacterium isolated from Daqiao saltern in China.</title>
        <authorList>
            <person name="Du G.-X."/>
            <person name="Qu L.-Y."/>
        </authorList>
    </citation>
    <scope>NUCLEOTIDE SEQUENCE [LARGE SCALE GENOMIC DNA]</scope>
    <source>
        <strain evidence="1 2">YCWA18</strain>
    </source>
</reference>